<keyword evidence="1" id="KW-0472">Membrane</keyword>
<keyword evidence="3" id="KW-1185">Reference proteome</keyword>
<evidence type="ECO:0000256" key="1">
    <source>
        <dbReference type="SAM" id="Phobius"/>
    </source>
</evidence>
<name>A0ABT7E3W7_9NEIS</name>
<dbReference type="RefSeq" id="WP_284101901.1">
    <property type="nucleotide sequence ID" value="NZ_JARRAF010000021.1"/>
</dbReference>
<comment type="caution">
    <text evidence="2">The sequence shown here is derived from an EMBL/GenBank/DDBJ whole genome shotgun (WGS) entry which is preliminary data.</text>
</comment>
<reference evidence="2" key="1">
    <citation type="submission" date="2023-03" db="EMBL/GenBank/DDBJ databases">
        <title>Chitinimonas shenzhenensis gen. nov., sp. nov., a novel member of family Burkholderiaceae isolated from activated sludge collected in Shen Zhen, China.</title>
        <authorList>
            <person name="Wang X."/>
        </authorList>
    </citation>
    <scope>NUCLEOTIDE SEQUENCE</scope>
    <source>
        <strain evidence="2">DQS-5</strain>
    </source>
</reference>
<dbReference type="Proteomes" id="UP001172778">
    <property type="component" value="Unassembled WGS sequence"/>
</dbReference>
<evidence type="ECO:0000313" key="2">
    <source>
        <dbReference type="EMBL" id="MDK2125592.1"/>
    </source>
</evidence>
<evidence type="ECO:0000313" key="3">
    <source>
        <dbReference type="Proteomes" id="UP001172778"/>
    </source>
</evidence>
<feature type="transmembrane region" description="Helical" evidence="1">
    <location>
        <begin position="12"/>
        <end position="33"/>
    </location>
</feature>
<dbReference type="EMBL" id="JARRAF010000021">
    <property type="protein sequence ID" value="MDK2125592.1"/>
    <property type="molecule type" value="Genomic_DNA"/>
</dbReference>
<dbReference type="InterPro" id="IPR046492">
    <property type="entry name" value="DUF6585"/>
</dbReference>
<keyword evidence="1" id="KW-1133">Transmembrane helix</keyword>
<sequence>MKIYRMTWATRIFYSLLLLPVVGVGLSLMLIFFEHKDYALGFTAATAGMAAFFGWLAVLIYFGSAKVMLRPDRIIQSSYFGTCKIKLDARTNIYYEIKDPARAKLILSPNIGQMAAQLAGNLVAFAVKKTLGQAAANHLDIVIESGSKKIKLDSNVKGIYEIRQALIEFEEKTKLPQTLNALKVGRVVEFGNIELTADTVFLKNKSLDIAVLEKLEIVGDKLKFVQKGKLMSIFSVDMTTIPNLRTLVMAISHQLAKHS</sequence>
<dbReference type="Pfam" id="PF20226">
    <property type="entry name" value="DUF6585"/>
    <property type="match status" value="1"/>
</dbReference>
<gene>
    <name evidence="2" type="ORF">PZA18_16175</name>
</gene>
<accession>A0ABT7E3W7</accession>
<proteinExistence type="predicted"/>
<feature type="transmembrane region" description="Helical" evidence="1">
    <location>
        <begin position="39"/>
        <end position="63"/>
    </location>
</feature>
<protein>
    <submittedName>
        <fullName evidence="2">Uncharacterized protein</fullName>
    </submittedName>
</protein>
<keyword evidence="1" id="KW-0812">Transmembrane</keyword>
<organism evidence="2 3">
    <name type="scientific">Parachitinimonas caeni</name>
    <dbReference type="NCBI Taxonomy" id="3031301"/>
    <lineage>
        <taxon>Bacteria</taxon>
        <taxon>Pseudomonadati</taxon>
        <taxon>Pseudomonadota</taxon>
        <taxon>Betaproteobacteria</taxon>
        <taxon>Neisseriales</taxon>
        <taxon>Chitinibacteraceae</taxon>
        <taxon>Parachitinimonas</taxon>
    </lineage>
</organism>